<dbReference type="InterPro" id="IPR018936">
    <property type="entry name" value="PI3/4_kinase_CS"/>
</dbReference>
<dbReference type="HOGENOM" id="CLU_000178_9_1_1"/>
<dbReference type="InterPro" id="IPR044107">
    <property type="entry name" value="PIKKc_ATM"/>
</dbReference>
<evidence type="ECO:0000256" key="12">
    <source>
        <dbReference type="ARBA" id="ARBA00030222"/>
    </source>
</evidence>
<dbReference type="InterPro" id="IPR038980">
    <property type="entry name" value="ATM_plant"/>
</dbReference>
<dbReference type="InterPro" id="IPR011009">
    <property type="entry name" value="Kinase-like_dom_sf"/>
</dbReference>
<dbReference type="GO" id="GO:0005634">
    <property type="term" value="C:nucleus"/>
    <property type="evidence" value="ECO:0007669"/>
    <property type="project" value="UniProtKB-SubCell"/>
</dbReference>
<dbReference type="PROSITE" id="PS00916">
    <property type="entry name" value="PI3_4_KINASE_2"/>
    <property type="match status" value="1"/>
</dbReference>
<dbReference type="EMBL" id="GL377305">
    <property type="protein sequence ID" value="EFI97893.1"/>
    <property type="molecule type" value="Genomic_DNA"/>
</dbReference>
<proteinExistence type="predicted"/>
<dbReference type="Gene3D" id="1.10.1070.11">
    <property type="entry name" value="Phosphatidylinositol 3-/4-kinase, catalytic domain"/>
    <property type="match status" value="1"/>
</dbReference>
<evidence type="ECO:0000256" key="2">
    <source>
        <dbReference type="ARBA" id="ARBA00012513"/>
    </source>
</evidence>
<dbReference type="GO" id="GO:0035556">
    <property type="term" value="P:intracellular signal transduction"/>
    <property type="evidence" value="ECO:0007669"/>
    <property type="project" value="UniProtKB-ARBA"/>
</dbReference>
<dbReference type="Pfam" id="PF00454">
    <property type="entry name" value="PI3_PI4_kinase"/>
    <property type="match status" value="1"/>
</dbReference>
<keyword evidence="8" id="KW-0418">Kinase</keyword>
<dbReference type="VEuPathDB" id="FungiDB:SCHCODRAFT_02228065"/>
<dbReference type="PANTHER" id="PTHR37079:SF4">
    <property type="entry name" value="SERINE_THREONINE-PROTEIN KINASE ATM"/>
    <property type="match status" value="1"/>
</dbReference>
<evidence type="ECO:0000256" key="10">
    <source>
        <dbReference type="ARBA" id="ARBA00023242"/>
    </source>
</evidence>
<name>D8Q186_SCHCM</name>
<comment type="catalytic activity">
    <reaction evidence="16">
        <text>L-seryl-[protein] + ATP = O-phospho-L-seryl-[protein] + ADP + H(+)</text>
        <dbReference type="Rhea" id="RHEA:17989"/>
        <dbReference type="Rhea" id="RHEA-COMP:9863"/>
        <dbReference type="Rhea" id="RHEA-COMP:11604"/>
        <dbReference type="ChEBI" id="CHEBI:15378"/>
        <dbReference type="ChEBI" id="CHEBI:29999"/>
        <dbReference type="ChEBI" id="CHEBI:30616"/>
        <dbReference type="ChEBI" id="CHEBI:83421"/>
        <dbReference type="ChEBI" id="CHEBI:456216"/>
        <dbReference type="EC" id="2.7.11.1"/>
    </reaction>
</comment>
<dbReference type="GO" id="GO:0006281">
    <property type="term" value="P:DNA repair"/>
    <property type="evidence" value="ECO:0007669"/>
    <property type="project" value="InterPro"/>
</dbReference>
<evidence type="ECO:0000256" key="9">
    <source>
        <dbReference type="ARBA" id="ARBA00022840"/>
    </source>
</evidence>
<evidence type="ECO:0000259" key="18">
    <source>
        <dbReference type="PROSITE" id="PS51190"/>
    </source>
</evidence>
<organism evidence="20">
    <name type="scientific">Schizophyllum commune (strain H4-8 / FGSC 9210)</name>
    <name type="common">Split gill fungus</name>
    <dbReference type="NCBI Taxonomy" id="578458"/>
    <lineage>
        <taxon>Eukaryota</taxon>
        <taxon>Fungi</taxon>
        <taxon>Dikarya</taxon>
        <taxon>Basidiomycota</taxon>
        <taxon>Agaricomycotina</taxon>
        <taxon>Agaricomycetes</taxon>
        <taxon>Agaricomycetidae</taxon>
        <taxon>Agaricales</taxon>
        <taxon>Schizophyllaceae</taxon>
        <taxon>Schizophyllum</taxon>
    </lineage>
</organism>
<evidence type="ECO:0000256" key="4">
    <source>
        <dbReference type="ARBA" id="ARBA00020288"/>
    </source>
</evidence>
<dbReference type="PROSITE" id="PS51190">
    <property type="entry name" value="FATC"/>
    <property type="match status" value="1"/>
</dbReference>
<evidence type="ECO:0000256" key="7">
    <source>
        <dbReference type="ARBA" id="ARBA00022763"/>
    </source>
</evidence>
<dbReference type="InParanoid" id="D8Q186"/>
<evidence type="ECO:0000256" key="11">
    <source>
        <dbReference type="ARBA" id="ARBA00030020"/>
    </source>
</evidence>
<sequence>MGGLALPKVSKCRDVYGQSHKELGEGNDDLRQDAVMEQVFELCNSILQRDQETRRRRLTMRCYKVVPLAAQAGVLQFVTNTAPLNAWIPSAHARYHPDDIPTRIVQKQLKDTQEMCTGKSPQHPIEYLTSWFAEIVTKRHRPVMRYFFREKHKEPTAWFATRLNYTRSVAVTSIVGHVLGLGDRHLSNILLDQHNGEVVHIDLGIAFDQGRVLPVPEKVPFRLTRDMVDGMGASGTQGVFQRCAEETLRVLRGGSEIILAVLEVFKHDPLHSWTANEHKLEKIQRDAGVAAEKARRRKKEQEKKANASAADAYLRATGHDLDLDLDLDNGTSIESADRALMSVARKLDGSLSVEFTVNELIAEATDMQNLATIFTGWSPHC</sequence>
<keyword evidence="10" id="KW-0539">Nucleus</keyword>
<dbReference type="eggNOG" id="KOG0892">
    <property type="taxonomic scope" value="Eukaryota"/>
</dbReference>
<dbReference type="Pfam" id="PF02260">
    <property type="entry name" value="FATC"/>
    <property type="match status" value="1"/>
</dbReference>
<comment type="catalytic activity">
    <reaction evidence="15">
        <text>L-threonyl-[protein] + ATP = O-phospho-L-threonyl-[protein] + ADP + H(+)</text>
        <dbReference type="Rhea" id="RHEA:46608"/>
        <dbReference type="Rhea" id="RHEA-COMP:11060"/>
        <dbReference type="Rhea" id="RHEA-COMP:11605"/>
        <dbReference type="ChEBI" id="CHEBI:15378"/>
        <dbReference type="ChEBI" id="CHEBI:30013"/>
        <dbReference type="ChEBI" id="CHEBI:30616"/>
        <dbReference type="ChEBI" id="CHEBI:61977"/>
        <dbReference type="ChEBI" id="CHEBI:456216"/>
        <dbReference type="EC" id="2.7.11.1"/>
    </reaction>
</comment>
<evidence type="ECO:0000256" key="15">
    <source>
        <dbReference type="ARBA" id="ARBA00047899"/>
    </source>
</evidence>
<dbReference type="InterPro" id="IPR003152">
    <property type="entry name" value="FATC_dom"/>
</dbReference>
<feature type="domain" description="FATC" evidence="18">
    <location>
        <begin position="349"/>
        <end position="381"/>
    </location>
</feature>
<keyword evidence="6" id="KW-0547">Nucleotide-binding</keyword>
<dbReference type="AlphaFoldDB" id="D8Q186"/>
<dbReference type="STRING" id="578458.D8Q186"/>
<evidence type="ECO:0000256" key="13">
    <source>
        <dbReference type="ARBA" id="ARBA00031460"/>
    </source>
</evidence>
<dbReference type="SMART" id="SM01343">
    <property type="entry name" value="FATC"/>
    <property type="match status" value="1"/>
</dbReference>
<protein>
    <recommendedName>
        <fullName evidence="3">Serine/threonine-protein kinase TEL1</fullName>
        <ecNumber evidence="2">2.7.11.1</ecNumber>
    </recommendedName>
    <alternativeName>
        <fullName evidence="11">ATM homolog</fullName>
    </alternativeName>
    <alternativeName>
        <fullName evidence="13 14">DNA-damage checkpoint kinase TEL1</fullName>
    </alternativeName>
    <alternativeName>
        <fullName evidence="4">Serine/threonine-protein kinase tel1</fullName>
    </alternativeName>
    <alternativeName>
        <fullName evidence="12">Telomere length regulation protein 1</fullName>
    </alternativeName>
</protein>
<evidence type="ECO:0000256" key="1">
    <source>
        <dbReference type="ARBA" id="ARBA00004123"/>
    </source>
</evidence>
<accession>D8Q186</accession>
<dbReference type="SUPFAM" id="SSF56112">
    <property type="entry name" value="Protein kinase-like (PK-like)"/>
    <property type="match status" value="1"/>
</dbReference>
<dbReference type="SMART" id="SM00146">
    <property type="entry name" value="PI3Kc"/>
    <property type="match status" value="1"/>
</dbReference>
<dbReference type="Gene3D" id="3.30.1010.10">
    <property type="entry name" value="Phosphatidylinositol 3-kinase Catalytic Subunit, Chain A, domain 4"/>
    <property type="match status" value="1"/>
</dbReference>
<evidence type="ECO:0000259" key="17">
    <source>
        <dbReference type="PROSITE" id="PS50290"/>
    </source>
</evidence>
<feature type="domain" description="PI3K/PI4K catalytic" evidence="17">
    <location>
        <begin position="1"/>
        <end position="321"/>
    </location>
</feature>
<keyword evidence="7" id="KW-0227">DNA damage</keyword>
<reference evidence="19 20" key="1">
    <citation type="journal article" date="2010" name="Nat. Biotechnol.">
        <title>Genome sequence of the model mushroom Schizophyllum commune.</title>
        <authorList>
            <person name="Ohm R.A."/>
            <person name="de Jong J.F."/>
            <person name="Lugones L.G."/>
            <person name="Aerts A."/>
            <person name="Kothe E."/>
            <person name="Stajich J.E."/>
            <person name="de Vries R.P."/>
            <person name="Record E."/>
            <person name="Levasseur A."/>
            <person name="Baker S.E."/>
            <person name="Bartholomew K.A."/>
            <person name="Coutinho P.M."/>
            <person name="Erdmann S."/>
            <person name="Fowler T.J."/>
            <person name="Gathman A.C."/>
            <person name="Lombard V."/>
            <person name="Henrissat B."/>
            <person name="Knabe N."/>
            <person name="Kuees U."/>
            <person name="Lilly W.W."/>
            <person name="Lindquist E."/>
            <person name="Lucas S."/>
            <person name="Magnuson J.K."/>
            <person name="Piumi F."/>
            <person name="Raudaskoski M."/>
            <person name="Salamov A."/>
            <person name="Schmutz J."/>
            <person name="Schwarze F.W.M.R."/>
            <person name="vanKuyk P.A."/>
            <person name="Horton J.S."/>
            <person name="Grigoriev I.V."/>
            <person name="Woesten H.A.B."/>
        </authorList>
    </citation>
    <scope>NUCLEOTIDE SEQUENCE [LARGE SCALE GENOMIC DNA]</scope>
    <source>
        <strain evidence="20">H4-8 / FGSC 9210</strain>
    </source>
</reference>
<evidence type="ECO:0000256" key="16">
    <source>
        <dbReference type="ARBA" id="ARBA00048679"/>
    </source>
</evidence>
<dbReference type="OMA" id="SSHTHEE"/>
<keyword evidence="5" id="KW-0808">Transferase</keyword>
<evidence type="ECO:0000313" key="19">
    <source>
        <dbReference type="EMBL" id="EFI97893.1"/>
    </source>
</evidence>
<keyword evidence="20" id="KW-1185">Reference proteome</keyword>
<evidence type="ECO:0000256" key="3">
    <source>
        <dbReference type="ARBA" id="ARBA00014619"/>
    </source>
</evidence>
<keyword evidence="9" id="KW-0067">ATP-binding</keyword>
<dbReference type="InterPro" id="IPR000403">
    <property type="entry name" value="PI3/4_kinase_cat_dom"/>
</dbReference>
<dbReference type="Proteomes" id="UP000007431">
    <property type="component" value="Unassembled WGS sequence"/>
</dbReference>
<dbReference type="PROSITE" id="PS50290">
    <property type="entry name" value="PI3_4_KINASE_3"/>
    <property type="match status" value="1"/>
</dbReference>
<evidence type="ECO:0000313" key="20">
    <source>
        <dbReference type="Proteomes" id="UP000007431"/>
    </source>
</evidence>
<evidence type="ECO:0000256" key="8">
    <source>
        <dbReference type="ARBA" id="ARBA00022777"/>
    </source>
</evidence>
<dbReference type="InterPro" id="IPR036940">
    <property type="entry name" value="PI3/4_kinase_cat_sf"/>
</dbReference>
<evidence type="ECO:0000256" key="6">
    <source>
        <dbReference type="ARBA" id="ARBA00022741"/>
    </source>
</evidence>
<evidence type="ECO:0000256" key="14">
    <source>
        <dbReference type="ARBA" id="ARBA00032467"/>
    </source>
</evidence>
<dbReference type="GO" id="GO:0005524">
    <property type="term" value="F:ATP binding"/>
    <property type="evidence" value="ECO:0007669"/>
    <property type="project" value="UniProtKB-KW"/>
</dbReference>
<gene>
    <name evidence="19" type="ORF">SCHCODRAFT_15406</name>
</gene>
<dbReference type="PANTHER" id="PTHR37079">
    <property type="entry name" value="SERINE/THREONINE-PROTEIN KINASE ATM"/>
    <property type="match status" value="1"/>
</dbReference>
<comment type="subcellular location">
    <subcellularLocation>
        <location evidence="1">Nucleus</location>
    </subcellularLocation>
</comment>
<evidence type="ECO:0000256" key="5">
    <source>
        <dbReference type="ARBA" id="ARBA00022679"/>
    </source>
</evidence>
<dbReference type="CDD" id="cd05171">
    <property type="entry name" value="PIKKc_ATM"/>
    <property type="match status" value="1"/>
</dbReference>
<dbReference type="EC" id="2.7.11.1" evidence="2"/>
<dbReference type="GO" id="GO:0004674">
    <property type="term" value="F:protein serine/threonine kinase activity"/>
    <property type="evidence" value="ECO:0007669"/>
    <property type="project" value="UniProtKB-EC"/>
</dbReference>